<dbReference type="InterPro" id="IPR043429">
    <property type="entry name" value="ArtM/GltK/GlnP/TcyL/YhdX-like"/>
</dbReference>
<dbReference type="PANTHER" id="PTHR30614">
    <property type="entry name" value="MEMBRANE COMPONENT OF AMINO ACID ABC TRANSPORTER"/>
    <property type="match status" value="1"/>
</dbReference>
<gene>
    <name evidence="11" type="ORF">DNHGIG_10340</name>
</gene>
<evidence type="ECO:0000256" key="3">
    <source>
        <dbReference type="ARBA" id="ARBA00022448"/>
    </source>
</evidence>
<keyword evidence="5 9" id="KW-0812">Transmembrane</keyword>
<proteinExistence type="inferred from homology"/>
<dbReference type="GO" id="GO:0006865">
    <property type="term" value="P:amino acid transport"/>
    <property type="evidence" value="ECO:0007669"/>
    <property type="project" value="UniProtKB-KW"/>
</dbReference>
<evidence type="ECO:0000256" key="5">
    <source>
        <dbReference type="ARBA" id="ARBA00022692"/>
    </source>
</evidence>
<comment type="subcellular location">
    <subcellularLocation>
        <location evidence="1 9">Cell membrane</location>
        <topology evidence="1 9">Multi-pass membrane protein</topology>
    </subcellularLocation>
</comment>
<dbReference type="InterPro" id="IPR000515">
    <property type="entry name" value="MetI-like"/>
</dbReference>
<dbReference type="Gene3D" id="1.10.3720.10">
    <property type="entry name" value="MetI-like"/>
    <property type="match status" value="1"/>
</dbReference>
<dbReference type="PROSITE" id="PS50928">
    <property type="entry name" value="ABC_TM1"/>
    <property type="match status" value="1"/>
</dbReference>
<comment type="similarity">
    <text evidence="2">Belongs to the binding-protein-dependent transport system permease family. HisMQ subfamily.</text>
</comment>
<evidence type="ECO:0000256" key="6">
    <source>
        <dbReference type="ARBA" id="ARBA00022970"/>
    </source>
</evidence>
<sequence length="220" mass="24569">MTFRWDAIQEYMPFFISGAYYTIEYTVICIILATLLGLFLGLGRLSKNPFIQGFVKMYVSFFRGTPLLVQILLFHFAVLPAFFGGKSPGAFISGIVAVTLNYAAYSSEVFRAGIQSIDRGQWEAARSLGMTQSQMMRYVVLPQAFRRMLPPLGNEAIALLKDTSLLAVIAGGELTYNARAMAGSTLLVWEPYITLAVFYYILTFLLARVVAFLERRFGTA</sequence>
<keyword evidence="8 9" id="KW-0472">Membrane</keyword>
<dbReference type="GO" id="GO:0043190">
    <property type="term" value="C:ATP-binding cassette (ABC) transporter complex"/>
    <property type="evidence" value="ECO:0007669"/>
    <property type="project" value="InterPro"/>
</dbReference>
<feature type="transmembrane region" description="Helical" evidence="9">
    <location>
        <begin position="192"/>
        <end position="213"/>
    </location>
</feature>
<accession>A0AAV4LCD9</accession>
<dbReference type="PANTHER" id="PTHR30614:SF20">
    <property type="entry name" value="GLUTAMINE TRANSPORT SYSTEM PERMEASE PROTEIN GLNP"/>
    <property type="match status" value="1"/>
</dbReference>
<dbReference type="GO" id="GO:0022857">
    <property type="term" value="F:transmembrane transporter activity"/>
    <property type="evidence" value="ECO:0007669"/>
    <property type="project" value="InterPro"/>
</dbReference>
<keyword evidence="4" id="KW-1003">Cell membrane</keyword>
<evidence type="ECO:0000256" key="9">
    <source>
        <dbReference type="RuleBase" id="RU363032"/>
    </source>
</evidence>
<reference evidence="11" key="1">
    <citation type="journal article" date="2023" name="Int. J. Syst. Evol. Microbiol.">
        <title>Collibacillus ludicampi gen. nov., sp. nov., a new soil bacterium of the family Alicyclobacillaceae.</title>
        <authorList>
            <person name="Jojima T."/>
            <person name="Ioku Y."/>
            <person name="Fukuta Y."/>
            <person name="Shirasaka N."/>
            <person name="Matsumura Y."/>
            <person name="Mori M."/>
        </authorList>
    </citation>
    <scope>NUCLEOTIDE SEQUENCE</scope>
    <source>
        <strain evidence="11">TP075</strain>
    </source>
</reference>
<keyword evidence="12" id="KW-1185">Reference proteome</keyword>
<dbReference type="NCBIfam" id="TIGR01726">
    <property type="entry name" value="HEQRo_perm_3TM"/>
    <property type="match status" value="1"/>
</dbReference>
<dbReference type="RefSeq" id="WP_282198683.1">
    <property type="nucleotide sequence ID" value="NZ_BOQE01000001.1"/>
</dbReference>
<dbReference type="SUPFAM" id="SSF161098">
    <property type="entry name" value="MetI-like"/>
    <property type="match status" value="1"/>
</dbReference>
<dbReference type="InterPro" id="IPR010065">
    <property type="entry name" value="AA_ABC_transptr_permease_3TM"/>
</dbReference>
<dbReference type="AlphaFoldDB" id="A0AAV4LCD9"/>
<keyword evidence="6" id="KW-0029">Amino-acid transport</keyword>
<dbReference type="CDD" id="cd06261">
    <property type="entry name" value="TM_PBP2"/>
    <property type="match status" value="1"/>
</dbReference>
<evidence type="ECO:0000256" key="2">
    <source>
        <dbReference type="ARBA" id="ARBA00010072"/>
    </source>
</evidence>
<protein>
    <submittedName>
        <fullName evidence="11">Amino acid ABC transporter permease</fullName>
    </submittedName>
</protein>
<organism evidence="11 12">
    <name type="scientific">Collibacillus ludicampi</name>
    <dbReference type="NCBI Taxonomy" id="2771369"/>
    <lineage>
        <taxon>Bacteria</taxon>
        <taxon>Bacillati</taxon>
        <taxon>Bacillota</taxon>
        <taxon>Bacilli</taxon>
        <taxon>Bacillales</taxon>
        <taxon>Alicyclobacillaceae</taxon>
        <taxon>Collibacillus</taxon>
    </lineage>
</organism>
<dbReference type="InterPro" id="IPR035906">
    <property type="entry name" value="MetI-like_sf"/>
</dbReference>
<evidence type="ECO:0000256" key="8">
    <source>
        <dbReference type="ARBA" id="ARBA00023136"/>
    </source>
</evidence>
<comment type="caution">
    <text evidence="11">The sequence shown here is derived from an EMBL/GenBank/DDBJ whole genome shotgun (WGS) entry which is preliminary data.</text>
</comment>
<dbReference type="Pfam" id="PF00528">
    <property type="entry name" value="BPD_transp_1"/>
    <property type="match status" value="1"/>
</dbReference>
<evidence type="ECO:0000313" key="11">
    <source>
        <dbReference type="EMBL" id="GIM45485.1"/>
    </source>
</evidence>
<dbReference type="FunFam" id="1.10.3720.10:FF:000033">
    <property type="entry name" value="Polar amino acid ABC transporter permease"/>
    <property type="match status" value="1"/>
</dbReference>
<name>A0AAV4LCD9_9BACL</name>
<feature type="transmembrane region" description="Helical" evidence="9">
    <location>
        <begin position="89"/>
        <end position="105"/>
    </location>
</feature>
<feature type="transmembrane region" description="Helical" evidence="9">
    <location>
        <begin position="20"/>
        <end position="40"/>
    </location>
</feature>
<evidence type="ECO:0000256" key="1">
    <source>
        <dbReference type="ARBA" id="ARBA00004651"/>
    </source>
</evidence>
<feature type="transmembrane region" description="Helical" evidence="9">
    <location>
        <begin position="61"/>
        <end position="83"/>
    </location>
</feature>
<dbReference type="EMBL" id="BOQE01000001">
    <property type="protein sequence ID" value="GIM45485.1"/>
    <property type="molecule type" value="Genomic_DNA"/>
</dbReference>
<dbReference type="Proteomes" id="UP001057291">
    <property type="component" value="Unassembled WGS sequence"/>
</dbReference>
<evidence type="ECO:0000256" key="4">
    <source>
        <dbReference type="ARBA" id="ARBA00022475"/>
    </source>
</evidence>
<feature type="domain" description="ABC transmembrane type-1" evidence="10">
    <location>
        <begin position="19"/>
        <end position="210"/>
    </location>
</feature>
<evidence type="ECO:0000256" key="7">
    <source>
        <dbReference type="ARBA" id="ARBA00022989"/>
    </source>
</evidence>
<keyword evidence="3 9" id="KW-0813">Transport</keyword>
<evidence type="ECO:0000259" key="10">
    <source>
        <dbReference type="PROSITE" id="PS50928"/>
    </source>
</evidence>
<keyword evidence="7 9" id="KW-1133">Transmembrane helix</keyword>
<evidence type="ECO:0000313" key="12">
    <source>
        <dbReference type="Proteomes" id="UP001057291"/>
    </source>
</evidence>